<reference evidence="14" key="2">
    <citation type="submission" date="2021-01" db="UniProtKB">
        <authorList>
            <consortium name="EnsemblMetazoa"/>
        </authorList>
    </citation>
    <scope>IDENTIFICATION</scope>
</reference>
<dbReference type="PANTHER" id="PTHR24039">
    <property type="entry name" value="FIBRILLIN-RELATED"/>
    <property type="match status" value="1"/>
</dbReference>
<comment type="subcellular location">
    <subcellularLocation>
        <location evidence="1">Endoplasmic reticulum</location>
    </subcellularLocation>
</comment>
<feature type="signal peptide" evidence="12">
    <location>
        <begin position="1"/>
        <end position="28"/>
    </location>
</feature>
<dbReference type="InterPro" id="IPR000742">
    <property type="entry name" value="EGF"/>
</dbReference>
<dbReference type="Pfam" id="PF11938">
    <property type="entry name" value="DUF3456"/>
    <property type="match status" value="1"/>
</dbReference>
<evidence type="ECO:0000256" key="5">
    <source>
        <dbReference type="ARBA" id="ARBA00022737"/>
    </source>
</evidence>
<dbReference type="SUPFAM" id="SSF57184">
    <property type="entry name" value="Growth factor receptor domain"/>
    <property type="match status" value="1"/>
</dbReference>
<comment type="similarity">
    <text evidence="2">Belongs to the CRELD family.</text>
</comment>
<evidence type="ECO:0000313" key="14">
    <source>
        <dbReference type="EnsemblMetazoa" id="XP_030856271"/>
    </source>
</evidence>
<keyword evidence="7" id="KW-0106">Calcium</keyword>
<dbReference type="SMART" id="SM00181">
    <property type="entry name" value="EGF"/>
    <property type="match status" value="3"/>
</dbReference>
<dbReference type="PROSITE" id="PS01248">
    <property type="entry name" value="EGF_LAM_1"/>
    <property type="match status" value="1"/>
</dbReference>
<keyword evidence="8 10" id="KW-1015">Disulfide bond</keyword>
<evidence type="ECO:0000256" key="6">
    <source>
        <dbReference type="ARBA" id="ARBA00022824"/>
    </source>
</evidence>
<name>A0A7M7PST8_STRPU</name>
<evidence type="ECO:0000256" key="8">
    <source>
        <dbReference type="ARBA" id="ARBA00023157"/>
    </source>
</evidence>
<reference evidence="15" key="1">
    <citation type="submission" date="2015-02" db="EMBL/GenBank/DDBJ databases">
        <title>Genome sequencing for Strongylocentrotus purpuratus.</title>
        <authorList>
            <person name="Murali S."/>
            <person name="Liu Y."/>
            <person name="Vee V."/>
            <person name="English A."/>
            <person name="Wang M."/>
            <person name="Skinner E."/>
            <person name="Han Y."/>
            <person name="Muzny D.M."/>
            <person name="Worley K.C."/>
            <person name="Gibbs R.A."/>
        </authorList>
    </citation>
    <scope>NUCLEOTIDE SEQUENCE</scope>
</reference>
<dbReference type="InterPro" id="IPR049883">
    <property type="entry name" value="NOTCH1_EGF-like"/>
</dbReference>
<dbReference type="OrthoDB" id="19903at2759"/>
<sequence>MEVRLDLSWRLVLPVIIGIMLLLSSCDGGKKENEAIKKKCDTCRTVTKGFKEGMERTARSMYEGGDADWEEKKLGSYATSEMRFIEVTESLCESKEHDCHNLLEKEEELLEQWWKEHLETPDLFQWFCIDNYKVCCPENTYGPDCEECPYGVERPCKGAGKCMGAGTRGGSGKCKCNAGYKGDLCDICKDGYYQVMKNETHTTCKACHKACTALCTGGGPKGCKKCKVGWLWDDETGCQDVDECVVEAKPPCDIDEFCENTQGSHKCVACHGACDSCLGEGKDKCVKCKKGYEMKEDGCGDTDECEQENICEEEHMECHNVPGSHYCDCEDGYDRVGNECVDKALFQANNETDQASEESSENLESTTVEEGEVGASSGDQQAVLTDGAKTDEKETNFDNSEFREDLPKEKDDEILKAGQEIPNPSDDSENMPTPQSLREEL</sequence>
<proteinExistence type="inferred from homology"/>
<feature type="domain" description="EGF-like" evidence="13">
    <location>
        <begin position="144"/>
        <end position="186"/>
    </location>
</feature>
<feature type="domain" description="EGF-like" evidence="13">
    <location>
        <begin position="301"/>
        <end position="341"/>
    </location>
</feature>
<evidence type="ECO:0000256" key="2">
    <source>
        <dbReference type="ARBA" id="ARBA00005897"/>
    </source>
</evidence>
<feature type="chain" id="PRO_5029598127" description="EGF-like domain-containing protein" evidence="12">
    <location>
        <begin position="29"/>
        <end position="441"/>
    </location>
</feature>
<evidence type="ECO:0000256" key="1">
    <source>
        <dbReference type="ARBA" id="ARBA00004240"/>
    </source>
</evidence>
<feature type="disulfide bond" evidence="10">
    <location>
        <begin position="176"/>
        <end position="185"/>
    </location>
</feature>
<feature type="compositionally biased region" description="Acidic residues" evidence="11">
    <location>
        <begin position="354"/>
        <end position="372"/>
    </location>
</feature>
<dbReference type="GeneID" id="591054"/>
<evidence type="ECO:0000256" key="9">
    <source>
        <dbReference type="ARBA" id="ARBA00023180"/>
    </source>
</evidence>
<dbReference type="InterPro" id="IPR021852">
    <property type="entry name" value="DUF3456"/>
</dbReference>
<dbReference type="InterPro" id="IPR002049">
    <property type="entry name" value="LE_dom"/>
</dbReference>
<dbReference type="InterPro" id="IPR009030">
    <property type="entry name" value="Growth_fac_rcpt_cys_sf"/>
</dbReference>
<feature type="compositionally biased region" description="Basic and acidic residues" evidence="11">
    <location>
        <begin position="388"/>
        <end position="415"/>
    </location>
</feature>
<dbReference type="FunCoup" id="A0A7M7PST8">
    <property type="interactions" value="22"/>
</dbReference>
<dbReference type="InParanoid" id="A0A7M7PST8"/>
<dbReference type="Gene3D" id="2.10.220.10">
    <property type="entry name" value="Hormone Receptor, Insulin-like Growth Factor Receptor 1, Chain A, domain 2"/>
    <property type="match status" value="1"/>
</dbReference>
<dbReference type="EnsemblMetazoa" id="XM_031000411">
    <property type="protein sequence ID" value="XP_030856271"/>
    <property type="gene ID" value="LOC591054"/>
</dbReference>
<evidence type="ECO:0000256" key="10">
    <source>
        <dbReference type="PROSITE-ProRule" id="PRU00076"/>
    </source>
</evidence>
<dbReference type="AlphaFoldDB" id="A0A7M7PST8"/>
<dbReference type="PROSITE" id="PS50026">
    <property type="entry name" value="EGF_3"/>
    <property type="match status" value="2"/>
</dbReference>
<dbReference type="RefSeq" id="XP_030856271.1">
    <property type="nucleotide sequence ID" value="XM_031000411.1"/>
</dbReference>
<dbReference type="SMART" id="SM00261">
    <property type="entry name" value="FU"/>
    <property type="match status" value="2"/>
</dbReference>
<keyword evidence="3 10" id="KW-0245">EGF-like domain</keyword>
<dbReference type="OMA" id="TGHFLIM"/>
<keyword evidence="5" id="KW-0677">Repeat</keyword>
<comment type="caution">
    <text evidence="10">Lacks conserved residue(s) required for the propagation of feature annotation.</text>
</comment>
<dbReference type="Proteomes" id="UP000007110">
    <property type="component" value="Unassembled WGS sequence"/>
</dbReference>
<feature type="compositionally biased region" description="Polar residues" evidence="11">
    <location>
        <begin position="430"/>
        <end position="441"/>
    </location>
</feature>
<evidence type="ECO:0000259" key="13">
    <source>
        <dbReference type="PROSITE" id="PS50026"/>
    </source>
</evidence>
<dbReference type="GO" id="GO:0005783">
    <property type="term" value="C:endoplasmic reticulum"/>
    <property type="evidence" value="ECO:0007669"/>
    <property type="project" value="UniProtKB-SubCell"/>
</dbReference>
<accession>A0A7M7PST8</accession>
<keyword evidence="6" id="KW-0256">Endoplasmic reticulum</keyword>
<dbReference type="Gene3D" id="2.10.25.10">
    <property type="entry name" value="Laminin"/>
    <property type="match status" value="1"/>
</dbReference>
<keyword evidence="4 12" id="KW-0732">Signal</keyword>
<dbReference type="GO" id="GO:0005509">
    <property type="term" value="F:calcium ion binding"/>
    <property type="evidence" value="ECO:0007669"/>
    <property type="project" value="InterPro"/>
</dbReference>
<evidence type="ECO:0000256" key="12">
    <source>
        <dbReference type="SAM" id="SignalP"/>
    </source>
</evidence>
<keyword evidence="9" id="KW-0325">Glycoprotein</keyword>
<dbReference type="PROSITE" id="PS00022">
    <property type="entry name" value="EGF_1"/>
    <property type="match status" value="1"/>
</dbReference>
<dbReference type="KEGG" id="spu:591054"/>
<dbReference type="InterPro" id="IPR006212">
    <property type="entry name" value="Furin_repeat"/>
</dbReference>
<dbReference type="PANTHER" id="PTHR24039:SF28">
    <property type="entry name" value="EGF-LIKE DOMAIN-CONTAINING PROTEIN"/>
    <property type="match status" value="1"/>
</dbReference>
<evidence type="ECO:0000256" key="4">
    <source>
        <dbReference type="ARBA" id="ARBA00022729"/>
    </source>
</evidence>
<dbReference type="PROSITE" id="PS51257">
    <property type="entry name" value="PROKAR_LIPOPROTEIN"/>
    <property type="match status" value="1"/>
</dbReference>
<dbReference type="InterPro" id="IPR001881">
    <property type="entry name" value="EGF-like_Ca-bd_dom"/>
</dbReference>
<evidence type="ECO:0000313" key="15">
    <source>
        <dbReference type="Proteomes" id="UP000007110"/>
    </source>
</evidence>
<dbReference type="PROSITE" id="PS01186">
    <property type="entry name" value="EGF_2"/>
    <property type="match status" value="1"/>
</dbReference>
<feature type="region of interest" description="Disordered" evidence="11">
    <location>
        <begin position="351"/>
        <end position="441"/>
    </location>
</feature>
<evidence type="ECO:0000256" key="7">
    <source>
        <dbReference type="ARBA" id="ARBA00022837"/>
    </source>
</evidence>
<dbReference type="SMART" id="SM00179">
    <property type="entry name" value="EGF_CA"/>
    <property type="match status" value="2"/>
</dbReference>
<dbReference type="Pfam" id="PF07645">
    <property type="entry name" value="EGF_CA"/>
    <property type="match status" value="2"/>
</dbReference>
<protein>
    <recommendedName>
        <fullName evidence="13">EGF-like domain-containing protein</fullName>
    </recommendedName>
</protein>
<evidence type="ECO:0000256" key="11">
    <source>
        <dbReference type="SAM" id="MobiDB-lite"/>
    </source>
</evidence>
<keyword evidence="15" id="KW-1185">Reference proteome</keyword>
<evidence type="ECO:0000256" key="3">
    <source>
        <dbReference type="ARBA" id="ARBA00022536"/>
    </source>
</evidence>
<dbReference type="CDD" id="cd00054">
    <property type="entry name" value="EGF_CA"/>
    <property type="match status" value="1"/>
</dbReference>
<organism evidence="14 15">
    <name type="scientific">Strongylocentrotus purpuratus</name>
    <name type="common">Purple sea urchin</name>
    <dbReference type="NCBI Taxonomy" id="7668"/>
    <lineage>
        <taxon>Eukaryota</taxon>
        <taxon>Metazoa</taxon>
        <taxon>Echinodermata</taxon>
        <taxon>Eleutherozoa</taxon>
        <taxon>Echinozoa</taxon>
        <taxon>Echinoidea</taxon>
        <taxon>Euechinoidea</taxon>
        <taxon>Echinacea</taxon>
        <taxon>Camarodonta</taxon>
        <taxon>Echinidea</taxon>
        <taxon>Strongylocentrotidae</taxon>
        <taxon>Strongylocentrotus</taxon>
    </lineage>
</organism>